<evidence type="ECO:0000313" key="1">
    <source>
        <dbReference type="EMBL" id="QEL64792.1"/>
    </source>
</evidence>
<dbReference type="AlphaFoldDB" id="A0A5C1E770"/>
<name>A0A5C1E770_9RHOO</name>
<proteinExistence type="predicted"/>
<dbReference type="RefSeq" id="WP_149425234.1">
    <property type="nucleotide sequence ID" value="NZ_CP022579.1"/>
</dbReference>
<reference evidence="1 2" key="1">
    <citation type="submission" date="2017-07" db="EMBL/GenBank/DDBJ databases">
        <title>Complete genome sequence of Oryzomicrobium terrae TPP412.</title>
        <authorList>
            <person name="Chiu L.-W."/>
            <person name="Lo K.-J."/>
            <person name="Tsai Y.-M."/>
            <person name="Lin S.-S."/>
            <person name="Kuo C.-H."/>
            <person name="Liu C.-T."/>
        </authorList>
    </citation>
    <scope>NUCLEOTIDE SEQUENCE [LARGE SCALE GENOMIC DNA]</scope>
    <source>
        <strain evidence="1 2">TPP412</strain>
    </source>
</reference>
<dbReference type="EMBL" id="CP022579">
    <property type="protein sequence ID" value="QEL64792.1"/>
    <property type="molecule type" value="Genomic_DNA"/>
</dbReference>
<sequence length="119" mass="12848">MKPAKTKLTIFQGATFRKRFTWYSPGGTQPIDLTGCTARMQVRLEIDDPAVLLDLTTENGGITLGGVAGTVDLLVSDTDTSHISWDTGVFDLEIKFANGDVVRMVYGPVVVSPEVTRSA</sequence>
<dbReference type="Proteomes" id="UP000323671">
    <property type="component" value="Chromosome"/>
</dbReference>
<protein>
    <recommendedName>
        <fullName evidence="3">BppU N-terminal domain-containing protein</fullName>
    </recommendedName>
</protein>
<organism evidence="1 2">
    <name type="scientific">Oryzomicrobium terrae</name>
    <dbReference type="NCBI Taxonomy" id="1735038"/>
    <lineage>
        <taxon>Bacteria</taxon>
        <taxon>Pseudomonadati</taxon>
        <taxon>Pseudomonadota</taxon>
        <taxon>Betaproteobacteria</taxon>
        <taxon>Rhodocyclales</taxon>
        <taxon>Rhodocyclaceae</taxon>
        <taxon>Oryzomicrobium</taxon>
    </lineage>
</organism>
<gene>
    <name evidence="1" type="ORF">OTERR_13160</name>
</gene>
<evidence type="ECO:0000313" key="2">
    <source>
        <dbReference type="Proteomes" id="UP000323671"/>
    </source>
</evidence>
<accession>A0A5C1E770</accession>
<evidence type="ECO:0008006" key="3">
    <source>
        <dbReference type="Google" id="ProtNLM"/>
    </source>
</evidence>
<keyword evidence="2" id="KW-1185">Reference proteome</keyword>
<dbReference type="KEGG" id="otr:OTERR_13160"/>